<name>A0ABY7CAP3_9BASI</name>
<feature type="compositionally biased region" description="Polar residues" evidence="1">
    <location>
        <begin position="131"/>
        <end position="147"/>
    </location>
</feature>
<dbReference type="RefSeq" id="XP_053017806.1">
    <property type="nucleotide sequence ID" value="XM_053166600.1"/>
</dbReference>
<evidence type="ECO:0000256" key="1">
    <source>
        <dbReference type="SAM" id="MobiDB-lite"/>
    </source>
</evidence>
<dbReference type="GeneID" id="77807495"/>
<reference evidence="2" key="1">
    <citation type="submission" date="2022-10" db="EMBL/GenBank/DDBJ databases">
        <title>Puccinia triticina Genome sequencing and assembly.</title>
        <authorList>
            <person name="Li C."/>
        </authorList>
    </citation>
    <scope>NUCLEOTIDE SEQUENCE</scope>
    <source>
        <strain evidence="2">Pt15</strain>
    </source>
</reference>
<accession>A0ABY7CAP3</accession>
<evidence type="ECO:0000313" key="3">
    <source>
        <dbReference type="Proteomes" id="UP001164743"/>
    </source>
</evidence>
<dbReference type="Proteomes" id="UP001164743">
    <property type="component" value="Chromosome 2A"/>
</dbReference>
<feature type="compositionally biased region" description="Low complexity" evidence="1">
    <location>
        <begin position="243"/>
        <end position="259"/>
    </location>
</feature>
<feature type="region of interest" description="Disordered" evidence="1">
    <location>
        <begin position="339"/>
        <end position="374"/>
    </location>
</feature>
<keyword evidence="3" id="KW-1185">Reference proteome</keyword>
<feature type="compositionally biased region" description="Polar residues" evidence="1">
    <location>
        <begin position="85"/>
        <end position="105"/>
    </location>
</feature>
<evidence type="ECO:0000313" key="2">
    <source>
        <dbReference type="EMBL" id="WAQ82251.1"/>
    </source>
</evidence>
<sequence>MDGLSIADAGAGGGGDPAQKNSDSQYSHSDRPDQGVASPSSSRLQADENNRDENTDDEDSQPSNYSDAADDIECSELIGPLPTEDVNTGINTDNLGKKTNTQDEILSSKLDNPETEGTTSDGTSALKPANFTCSLPCTPPAKTQSPVSMGESMLRPRTTNNPSTLPHSPAHAHEGQQGSIPEPMASDHQMVHSTPGGVRSLAEKWEERAAPDRLSFSPRGSSLIVSTRLLRLPPKEPEPRPTPNQANLTPTQTTTTIINSDSLPSKKPPSAAPQPRSPAILSINNSSSTIKSSRLAPSTLPTTSLTASLYSSPARIPPHAWMTLTPSTLSAAVIITTTPPSSLSRTSTPTHPGTKHPWSPPNQPTRPINRHLTT</sequence>
<feature type="compositionally biased region" description="Polar residues" evidence="1">
    <location>
        <begin position="157"/>
        <end position="166"/>
    </location>
</feature>
<protein>
    <submittedName>
        <fullName evidence="2">Uncharacterized protein</fullName>
    </submittedName>
</protein>
<organism evidence="2 3">
    <name type="scientific">Puccinia triticina</name>
    <dbReference type="NCBI Taxonomy" id="208348"/>
    <lineage>
        <taxon>Eukaryota</taxon>
        <taxon>Fungi</taxon>
        <taxon>Dikarya</taxon>
        <taxon>Basidiomycota</taxon>
        <taxon>Pucciniomycotina</taxon>
        <taxon>Pucciniomycetes</taxon>
        <taxon>Pucciniales</taxon>
        <taxon>Pucciniaceae</taxon>
        <taxon>Puccinia</taxon>
    </lineage>
</organism>
<proteinExistence type="predicted"/>
<feature type="region of interest" description="Disordered" evidence="1">
    <location>
        <begin position="225"/>
        <end position="282"/>
    </location>
</feature>
<feature type="region of interest" description="Disordered" evidence="1">
    <location>
        <begin position="1"/>
        <end position="197"/>
    </location>
</feature>
<feature type="compositionally biased region" description="Low complexity" evidence="1">
    <location>
        <begin position="339"/>
        <end position="352"/>
    </location>
</feature>
<feature type="compositionally biased region" description="Pro residues" evidence="1">
    <location>
        <begin position="266"/>
        <end position="276"/>
    </location>
</feature>
<gene>
    <name evidence="2" type="ORF">PtA15_2A568</name>
</gene>
<dbReference type="EMBL" id="CP110422">
    <property type="protein sequence ID" value="WAQ82251.1"/>
    <property type="molecule type" value="Genomic_DNA"/>
</dbReference>